<accession>A0ABV5SYE9</accession>
<feature type="transmembrane region" description="Helical" evidence="1">
    <location>
        <begin position="62"/>
        <end position="79"/>
    </location>
</feature>
<protein>
    <submittedName>
        <fullName evidence="2">DUF6804 family protein</fullName>
    </submittedName>
</protein>
<organism evidence="2 3">
    <name type="scientific">Microbacterium terregens</name>
    <dbReference type="NCBI Taxonomy" id="69363"/>
    <lineage>
        <taxon>Bacteria</taxon>
        <taxon>Bacillati</taxon>
        <taxon>Actinomycetota</taxon>
        <taxon>Actinomycetes</taxon>
        <taxon>Micrococcales</taxon>
        <taxon>Microbacteriaceae</taxon>
        <taxon>Microbacterium</taxon>
    </lineage>
</organism>
<keyword evidence="1" id="KW-1133">Transmembrane helix</keyword>
<keyword evidence="1" id="KW-0812">Transmembrane</keyword>
<feature type="transmembrane region" description="Helical" evidence="1">
    <location>
        <begin position="37"/>
        <end position="57"/>
    </location>
</feature>
<keyword evidence="3" id="KW-1185">Reference proteome</keyword>
<evidence type="ECO:0000256" key="1">
    <source>
        <dbReference type="SAM" id="Phobius"/>
    </source>
</evidence>
<keyword evidence="1" id="KW-0472">Membrane</keyword>
<evidence type="ECO:0000313" key="3">
    <source>
        <dbReference type="Proteomes" id="UP001589611"/>
    </source>
</evidence>
<dbReference type="Pfam" id="PF20619">
    <property type="entry name" value="DUF6804"/>
    <property type="match status" value="1"/>
</dbReference>
<dbReference type="RefSeq" id="WP_344714451.1">
    <property type="nucleotide sequence ID" value="NZ_BAAAWH010000001.1"/>
</dbReference>
<comment type="caution">
    <text evidence="2">The sequence shown here is derived from an EMBL/GenBank/DDBJ whole genome shotgun (WGS) entry which is preliminary data.</text>
</comment>
<reference evidence="2 3" key="1">
    <citation type="submission" date="2024-09" db="EMBL/GenBank/DDBJ databases">
        <authorList>
            <person name="Sun Q."/>
            <person name="Mori K."/>
        </authorList>
    </citation>
    <scope>NUCLEOTIDE SEQUENCE [LARGE SCALE GENOMIC DNA]</scope>
    <source>
        <strain evidence="2 3">JCM 1342</strain>
    </source>
</reference>
<dbReference type="EMBL" id="JBHMBE010000002">
    <property type="protein sequence ID" value="MFB9645389.1"/>
    <property type="molecule type" value="Genomic_DNA"/>
</dbReference>
<evidence type="ECO:0000313" key="2">
    <source>
        <dbReference type="EMBL" id="MFB9645389.1"/>
    </source>
</evidence>
<sequence>MPRPTPAAPEFQRNAFAPGILAAIACLAGIALVGHPYYLAVLFIIAILAVIVGWFAIQARQWWWAPVMLAIAILWNPFYPFGFSGMWWSVAHIVAAAAFLAAGATIRIPRTPTR</sequence>
<dbReference type="PROSITE" id="PS51257">
    <property type="entry name" value="PROKAR_LIPOPROTEIN"/>
    <property type="match status" value="1"/>
</dbReference>
<gene>
    <name evidence="2" type="ORF">ACFFPJ_06230</name>
</gene>
<name>A0ABV5SYE9_9MICO</name>
<feature type="transmembrane region" description="Helical" evidence="1">
    <location>
        <begin position="85"/>
        <end position="106"/>
    </location>
</feature>
<feature type="transmembrane region" description="Helical" evidence="1">
    <location>
        <begin position="12"/>
        <end position="31"/>
    </location>
</feature>
<proteinExistence type="predicted"/>
<dbReference type="InterPro" id="IPR046548">
    <property type="entry name" value="DUF6804"/>
</dbReference>
<dbReference type="Proteomes" id="UP001589611">
    <property type="component" value="Unassembled WGS sequence"/>
</dbReference>